<evidence type="ECO:0000256" key="3">
    <source>
        <dbReference type="SAM" id="MobiDB-lite"/>
    </source>
</evidence>
<dbReference type="Pfam" id="PF00264">
    <property type="entry name" value="Tyrosinase"/>
    <property type="match status" value="1"/>
</dbReference>
<dbReference type="PROSITE" id="PS00498">
    <property type="entry name" value="TYROSINASE_2"/>
    <property type="match status" value="1"/>
</dbReference>
<gene>
    <name evidence="7" type="ORF">HK097_010845</name>
</gene>
<feature type="compositionally biased region" description="Low complexity" evidence="3">
    <location>
        <begin position="754"/>
        <end position="781"/>
    </location>
</feature>
<evidence type="ECO:0000259" key="5">
    <source>
        <dbReference type="PROSITE" id="PS00497"/>
    </source>
</evidence>
<dbReference type="Gene3D" id="1.10.1280.10">
    <property type="entry name" value="Di-copper center containing domain from catechol oxidase"/>
    <property type="match status" value="1"/>
</dbReference>
<evidence type="ECO:0000313" key="7">
    <source>
        <dbReference type="EMBL" id="KAJ3048146.1"/>
    </source>
</evidence>
<sequence>MHIPTLTTLLPLLLLATTPNLTSAQSYSFNPKCTSAQRTRYEWRELSAAKQKAFIDAVVCLKKRPSKLKNVGSPNLYDDFVYVHWKAQNEAHGNAAFPPWHRVFLTAFEDALRSECKYTEALPYWDWSVDSQAPERSPVWKSFGGDGKGGKLADGPFAGWVGTFPTKHNVNRNFKTAAKVGKSSSGSMMAAHYSPAEIQFILNRGTYNDFRRTLETHPHNQVHNSVGGDMGNPMMSSNDPVFWLHHCNIDRLWAKWQATHPKVANTYSGPRLPGGTANDAKDTDDLKFSGFLKTWKVKDTYDTKKMCFVYSNSVKPPTITDKTLLQTFNKRDLQAPDQTGSPSNPLTPDPYDRTDKYNIRYHEPLDEDFLRNDMQYPDWLIAQIRKEEGHIRQFIDFVNAIDGYVSRSALCNYNETSGDPDYESQSDEDAEAEERVLDMLVEMAVRIIGEFGQVILENARNFLQDLGVDYRGWFDSLGGGGSYQVPEPYQQQQQQYQQPQYQQPQYQQPQYQQPQYQQPQYQQPQCQQPQYQPQYQAQYEQPEYEQEYEQPEYEQQYQQPTYQQPSYQQPQYQQPQYEQPQDEQQYQQPYRPSYHVPSYQPPSYQRPSYQTPAYQTPTYRTSVDQTPAYQTPAYQTPSYQSTISYKSYTTATYTYSTPSYQAPTYQTTPTYQEPTYETKSYVTPSYQTPTYQTVPSYKAPTYATTTPTYTKPEPTEPHIYHVPNYKIPQLPKGYSYHPTYPTNAYQVPSNDRSYQPSQQQYQPPQQQYQPPQQQYQRPAQPTGEPHEGYKPHPYHSYQTATSWTYGGEVKTIYETYATPTPTPTGGVTRVEPQRGVTVTEDVTSTTTLSITSLPGTTEATTTSSTTAPAPNTSSTTMTTVSTRTVTVTSSTLPDLSGSPIPSGPVPSGLIPSTTGTASSGASPTASPAPAAAASPSPAVHAAALHGGSGIIRNALVAALGE</sequence>
<evidence type="ECO:0000259" key="6">
    <source>
        <dbReference type="PROSITE" id="PS00498"/>
    </source>
</evidence>
<feature type="region of interest" description="Disordered" evidence="3">
    <location>
        <begin position="733"/>
        <end position="795"/>
    </location>
</feature>
<feature type="domain" description="Tyrosinase copper-binding" evidence="5">
    <location>
        <begin position="92"/>
        <end position="109"/>
    </location>
</feature>
<dbReference type="InterPro" id="IPR050316">
    <property type="entry name" value="Tyrosinase/Hemocyanin"/>
</dbReference>
<dbReference type="InterPro" id="IPR008922">
    <property type="entry name" value="Di-copper_centre_dom_sf"/>
</dbReference>
<feature type="compositionally biased region" description="Polar residues" evidence="3">
    <location>
        <begin position="740"/>
        <end position="753"/>
    </location>
</feature>
<keyword evidence="1" id="KW-0479">Metal-binding</keyword>
<feature type="region of interest" description="Disordered" evidence="3">
    <location>
        <begin position="484"/>
        <end position="608"/>
    </location>
</feature>
<feature type="chain" id="PRO_5042232231" description="Tyrosinase copper-binding domain-containing protein" evidence="4">
    <location>
        <begin position="25"/>
        <end position="961"/>
    </location>
</feature>
<evidence type="ECO:0000256" key="2">
    <source>
        <dbReference type="ARBA" id="ARBA00023008"/>
    </source>
</evidence>
<comment type="caution">
    <text evidence="7">The sequence shown here is derived from an EMBL/GenBank/DDBJ whole genome shotgun (WGS) entry which is preliminary data.</text>
</comment>
<dbReference type="GO" id="GO:0046872">
    <property type="term" value="F:metal ion binding"/>
    <property type="evidence" value="ECO:0007669"/>
    <property type="project" value="UniProtKB-KW"/>
</dbReference>
<feature type="compositionally biased region" description="Acidic residues" evidence="3">
    <location>
        <begin position="542"/>
        <end position="552"/>
    </location>
</feature>
<feature type="signal peptide" evidence="4">
    <location>
        <begin position="1"/>
        <end position="24"/>
    </location>
</feature>
<accession>A0AAD5X2U5</accession>
<dbReference type="EMBL" id="JADGJD010000840">
    <property type="protein sequence ID" value="KAJ3048146.1"/>
    <property type="molecule type" value="Genomic_DNA"/>
</dbReference>
<keyword evidence="2" id="KW-0186">Copper</keyword>
<dbReference type="GO" id="GO:0016491">
    <property type="term" value="F:oxidoreductase activity"/>
    <property type="evidence" value="ECO:0007669"/>
    <property type="project" value="InterPro"/>
</dbReference>
<feature type="compositionally biased region" description="Low complexity" evidence="3">
    <location>
        <begin position="597"/>
        <end position="608"/>
    </location>
</feature>
<evidence type="ECO:0000256" key="4">
    <source>
        <dbReference type="SAM" id="SignalP"/>
    </source>
</evidence>
<organism evidence="7 8">
    <name type="scientific">Rhizophlyctis rosea</name>
    <dbReference type="NCBI Taxonomy" id="64517"/>
    <lineage>
        <taxon>Eukaryota</taxon>
        <taxon>Fungi</taxon>
        <taxon>Fungi incertae sedis</taxon>
        <taxon>Chytridiomycota</taxon>
        <taxon>Chytridiomycota incertae sedis</taxon>
        <taxon>Chytridiomycetes</taxon>
        <taxon>Rhizophlyctidales</taxon>
        <taxon>Rhizophlyctidaceae</taxon>
        <taxon>Rhizophlyctis</taxon>
    </lineage>
</organism>
<proteinExistence type="predicted"/>
<protein>
    <recommendedName>
        <fullName evidence="5 6">Tyrosinase copper-binding domain-containing protein</fullName>
    </recommendedName>
</protein>
<feature type="compositionally biased region" description="Low complexity" evidence="3">
    <location>
        <begin position="484"/>
        <end position="541"/>
    </location>
</feature>
<dbReference type="PANTHER" id="PTHR11474:SF126">
    <property type="entry name" value="TYROSINASE-LIKE PROTEIN TYR-1-RELATED"/>
    <property type="match status" value="1"/>
</dbReference>
<feature type="region of interest" description="Disordered" evidence="3">
    <location>
        <begin position="332"/>
        <end position="353"/>
    </location>
</feature>
<name>A0AAD5X2U5_9FUNG</name>
<feature type="region of interest" description="Disordered" evidence="3">
    <location>
        <begin position="853"/>
        <end position="933"/>
    </location>
</feature>
<dbReference type="Proteomes" id="UP001212841">
    <property type="component" value="Unassembled WGS sequence"/>
</dbReference>
<feature type="compositionally biased region" description="Polar residues" evidence="3">
    <location>
        <begin position="336"/>
        <end position="346"/>
    </location>
</feature>
<reference evidence="7" key="1">
    <citation type="submission" date="2020-05" db="EMBL/GenBank/DDBJ databases">
        <title>Phylogenomic resolution of chytrid fungi.</title>
        <authorList>
            <person name="Stajich J.E."/>
            <person name="Amses K."/>
            <person name="Simmons R."/>
            <person name="Seto K."/>
            <person name="Myers J."/>
            <person name="Bonds A."/>
            <person name="Quandt C.A."/>
            <person name="Barry K."/>
            <person name="Liu P."/>
            <person name="Grigoriev I."/>
            <person name="Longcore J.E."/>
            <person name="James T.Y."/>
        </authorList>
    </citation>
    <scope>NUCLEOTIDE SEQUENCE</scope>
    <source>
        <strain evidence="7">JEL0318</strain>
    </source>
</reference>
<dbReference type="SUPFAM" id="SSF48056">
    <property type="entry name" value="Di-copper centre-containing domain"/>
    <property type="match status" value="1"/>
</dbReference>
<dbReference type="PROSITE" id="PS00497">
    <property type="entry name" value="TYROSINASE_1"/>
    <property type="match status" value="1"/>
</dbReference>
<keyword evidence="4" id="KW-0732">Signal</keyword>
<keyword evidence="8" id="KW-1185">Reference proteome</keyword>
<feature type="compositionally biased region" description="Low complexity" evidence="3">
    <location>
        <begin position="553"/>
        <end position="590"/>
    </location>
</feature>
<dbReference type="PRINTS" id="PR00092">
    <property type="entry name" value="TYROSINASE"/>
</dbReference>
<dbReference type="PANTHER" id="PTHR11474">
    <property type="entry name" value="TYROSINASE FAMILY MEMBER"/>
    <property type="match status" value="1"/>
</dbReference>
<evidence type="ECO:0000256" key="1">
    <source>
        <dbReference type="ARBA" id="ARBA00022723"/>
    </source>
</evidence>
<dbReference type="AlphaFoldDB" id="A0AAD5X2U5"/>
<evidence type="ECO:0000313" key="8">
    <source>
        <dbReference type="Proteomes" id="UP001212841"/>
    </source>
</evidence>
<dbReference type="InterPro" id="IPR002227">
    <property type="entry name" value="Tyrosinase_Cu-bd"/>
</dbReference>
<feature type="domain" description="Tyrosinase copper-binding" evidence="6">
    <location>
        <begin position="239"/>
        <end position="250"/>
    </location>
</feature>